<dbReference type="EMBL" id="HBHT01036031">
    <property type="protein sequence ID" value="CAD9989151.1"/>
    <property type="molecule type" value="Transcribed_RNA"/>
</dbReference>
<dbReference type="PROSITE" id="PS51725">
    <property type="entry name" value="ABM"/>
    <property type="match status" value="2"/>
</dbReference>
<dbReference type="InterPro" id="IPR007138">
    <property type="entry name" value="ABM_dom"/>
</dbReference>
<gene>
    <name evidence="2" type="ORF">APAL1065_LOCUS24218</name>
</gene>
<dbReference type="PANTHER" id="PTHR33336:SF15">
    <property type="entry name" value="ABM DOMAIN-CONTAINING PROTEIN"/>
    <property type="match status" value="1"/>
</dbReference>
<name>A0A7S2YQC1_9STRA</name>
<feature type="domain" description="ABM" evidence="1">
    <location>
        <begin position="327"/>
        <end position="415"/>
    </location>
</feature>
<organism evidence="2">
    <name type="scientific">Entomoneis paludosa</name>
    <dbReference type="NCBI Taxonomy" id="265537"/>
    <lineage>
        <taxon>Eukaryota</taxon>
        <taxon>Sar</taxon>
        <taxon>Stramenopiles</taxon>
        <taxon>Ochrophyta</taxon>
        <taxon>Bacillariophyta</taxon>
        <taxon>Bacillariophyceae</taxon>
        <taxon>Bacillariophycidae</taxon>
        <taxon>Entomoneidaceae</taxon>
        <taxon>Entomoneis</taxon>
    </lineage>
</organism>
<proteinExistence type="predicted"/>
<dbReference type="InterPro" id="IPR050744">
    <property type="entry name" value="AI-2_Isomerase_LsrG"/>
</dbReference>
<protein>
    <recommendedName>
        <fullName evidence="1">ABM domain-containing protein</fullName>
    </recommendedName>
</protein>
<sequence length="426" mass="48428">MTSGTEEQSSKIQKFSWTGSNNSIDSTILELSVSPKLLSERGLESVESLAFGLAQYKDIEEQHLLFSAPWWDDDRSPMHVSGFLRGQNVPLHQRSEAPVILLLSKDGESAEAIVALFVESKQKWLVDKSYTIKKDENGNEENQIAVMLDMTSKSAVQTSTRTFSTDRPSNLENQQQFDDNKFVMALDAMNKLRGGARDEQTRSFSSRNSYNPSQHIHVVVTKNVPPNKQEEWLAMANELALETWKEDGCISYDFVRSKENSDRFVIVEEWESDAKLEAHFSTPHFTKLVPIMDAMSTTVELDVSKKCLDTTRLQTVPSKNSSSKEHVHVTVTKDVPPEKQSEWLAMAETLAEETWKEDGCVSYNFVRSNENPNRFVIVEEWESQSKLDAHFSTPHFTRLVPLMDDMSTTVQLDVSHKCLSVERHLN</sequence>
<dbReference type="Gene3D" id="3.30.70.100">
    <property type="match status" value="2"/>
</dbReference>
<reference evidence="2" key="1">
    <citation type="submission" date="2021-01" db="EMBL/GenBank/DDBJ databases">
        <authorList>
            <person name="Corre E."/>
            <person name="Pelletier E."/>
            <person name="Niang G."/>
            <person name="Scheremetjew M."/>
            <person name="Finn R."/>
            <person name="Kale V."/>
            <person name="Holt S."/>
            <person name="Cochrane G."/>
            <person name="Meng A."/>
            <person name="Brown T."/>
            <person name="Cohen L."/>
        </authorList>
    </citation>
    <scope>NUCLEOTIDE SEQUENCE</scope>
    <source>
        <strain evidence="2">CCMP125</strain>
    </source>
</reference>
<evidence type="ECO:0000313" key="2">
    <source>
        <dbReference type="EMBL" id="CAD9989151.1"/>
    </source>
</evidence>
<dbReference type="InterPro" id="IPR011008">
    <property type="entry name" value="Dimeric_a/b-barrel"/>
</dbReference>
<dbReference type="Pfam" id="PF03992">
    <property type="entry name" value="ABM"/>
    <property type="match status" value="2"/>
</dbReference>
<dbReference type="AlphaFoldDB" id="A0A7S2YQC1"/>
<feature type="domain" description="ABM" evidence="1">
    <location>
        <begin position="216"/>
        <end position="304"/>
    </location>
</feature>
<dbReference type="GO" id="GO:0003824">
    <property type="term" value="F:catalytic activity"/>
    <property type="evidence" value="ECO:0007669"/>
    <property type="project" value="TreeGrafter"/>
</dbReference>
<accession>A0A7S2YQC1</accession>
<evidence type="ECO:0000259" key="1">
    <source>
        <dbReference type="PROSITE" id="PS51725"/>
    </source>
</evidence>
<dbReference type="SUPFAM" id="SSF54909">
    <property type="entry name" value="Dimeric alpha+beta barrel"/>
    <property type="match status" value="2"/>
</dbReference>
<dbReference type="PANTHER" id="PTHR33336">
    <property type="entry name" value="QUINOL MONOOXYGENASE YGIN-RELATED"/>
    <property type="match status" value="1"/>
</dbReference>